<dbReference type="PATRIC" id="fig|272562.8.peg.2109"/>
<feature type="transmembrane region" description="Helical" evidence="1">
    <location>
        <begin position="12"/>
        <end position="35"/>
    </location>
</feature>
<evidence type="ECO:0000313" key="3">
    <source>
        <dbReference type="Proteomes" id="UP000000814"/>
    </source>
</evidence>
<keyword evidence="1" id="KW-0812">Transmembrane</keyword>
<proteinExistence type="predicted"/>
<dbReference type="HOGENOM" id="CLU_2841897_0_0_9"/>
<dbReference type="Proteomes" id="UP000000814">
    <property type="component" value="Chromosome"/>
</dbReference>
<reference evidence="2 3" key="1">
    <citation type="journal article" date="2001" name="J. Bacteriol.">
        <title>Genome sequence and comparative analysis of the solvent-producing bacterium Clostridium acetobutylicum.</title>
        <authorList>
            <person name="Nolling J."/>
            <person name="Breton G."/>
            <person name="Omelchenko M.V."/>
            <person name="Makarova K.S."/>
            <person name="Zeng Q."/>
            <person name="Gibson R."/>
            <person name="Lee H.M."/>
            <person name="Dubois J."/>
            <person name="Qiu D."/>
            <person name="Hitti J."/>
            <person name="Wolf Y.I."/>
            <person name="Tatusov R.L."/>
            <person name="Sabathe F."/>
            <person name="Doucette-Stamm L."/>
            <person name="Soucaille P."/>
            <person name="Daly M.J."/>
            <person name="Bennett G.N."/>
            <person name="Koonin E.V."/>
            <person name="Smith D.R."/>
        </authorList>
    </citation>
    <scope>NUCLEOTIDE SEQUENCE [LARGE SCALE GENOMIC DNA]</scope>
    <source>
        <strain evidence="3">ATCC 824 / DSM 792 / JCM 1419 / LMG 5710 / VKM B-1787</strain>
    </source>
</reference>
<organism evidence="2 3">
    <name type="scientific">Clostridium acetobutylicum (strain ATCC 824 / DSM 792 / JCM 1419 / IAM 19013 / LMG 5710 / NBRC 13948 / NRRL B-527 / VKM B-1787 / 2291 / W)</name>
    <dbReference type="NCBI Taxonomy" id="272562"/>
    <lineage>
        <taxon>Bacteria</taxon>
        <taxon>Bacillati</taxon>
        <taxon>Bacillota</taxon>
        <taxon>Clostridia</taxon>
        <taxon>Eubacteriales</taxon>
        <taxon>Clostridiaceae</taxon>
        <taxon>Clostridium</taxon>
    </lineage>
</organism>
<keyword evidence="1" id="KW-0472">Membrane</keyword>
<dbReference type="PIR" id="D97135">
    <property type="entry name" value="D97135"/>
</dbReference>
<keyword evidence="3" id="KW-1185">Reference proteome</keyword>
<dbReference type="KEGG" id="cac:CA_C1908"/>
<protein>
    <submittedName>
        <fullName evidence="2">Predicted membrane protein</fullName>
    </submittedName>
</protein>
<dbReference type="RefSeq" id="WP_010965212.1">
    <property type="nucleotide sequence ID" value="NC_003030.1"/>
</dbReference>
<name>Q97HU9_CLOAB</name>
<dbReference type="STRING" id="272562.CA_C1908"/>
<accession>Q97HU9</accession>
<evidence type="ECO:0000313" key="2">
    <source>
        <dbReference type="EMBL" id="AAK79871.1"/>
    </source>
</evidence>
<dbReference type="GeneID" id="44998396"/>
<keyword evidence="1" id="KW-1133">Transmembrane helix</keyword>
<dbReference type="AlphaFoldDB" id="Q97HU9"/>
<evidence type="ECO:0000256" key="1">
    <source>
        <dbReference type="SAM" id="Phobius"/>
    </source>
</evidence>
<dbReference type="EMBL" id="AE001437">
    <property type="protein sequence ID" value="AAK79871.1"/>
    <property type="molecule type" value="Genomic_DNA"/>
</dbReference>
<sequence>MKRKRLIVKRLSIISSITVSVFGILLILYGLGVINCYDPKFLNISAGIILIVNAIDDMLSIKTGE</sequence>
<gene>
    <name evidence="2" type="ordered locus">CA_C1908</name>
</gene>